<sequence>MISLAEILAILALLAAALALAAFVYLWRETRRLRRDLRRLDPVLQTLHRDLRVIAGESFHRGQDRVMLVNALERLADQQQEMRLEMRMRDADQSPYAQAIKLIRSGQSREQVRRLCALTDAELELLFGLHGHGIAGEYASDRLSDTGS</sequence>
<evidence type="ECO:0000256" key="1">
    <source>
        <dbReference type="SAM" id="Phobius"/>
    </source>
</evidence>
<dbReference type="InterPro" id="IPR021244">
    <property type="entry name" value="DUF2802"/>
</dbReference>
<feature type="transmembrane region" description="Helical" evidence="1">
    <location>
        <begin position="6"/>
        <end position="27"/>
    </location>
</feature>
<dbReference type="Proteomes" id="UP000075766">
    <property type="component" value="Unassembled WGS sequence"/>
</dbReference>
<keyword evidence="1" id="KW-0472">Membrane</keyword>
<accession>A0ABR5VGL6</accession>
<evidence type="ECO:0000313" key="3">
    <source>
        <dbReference type="Proteomes" id="UP000075766"/>
    </source>
</evidence>
<dbReference type="EMBL" id="LSYU01000044">
    <property type="protein sequence ID" value="KXX64875.1"/>
    <property type="molecule type" value="Genomic_DNA"/>
</dbReference>
<keyword evidence="1" id="KW-1133">Transmembrane helix</keyword>
<protein>
    <recommendedName>
        <fullName evidence="4">DUF2802 domain-containing protein</fullName>
    </recommendedName>
</protein>
<name>A0ABR5VGL6_MARGR</name>
<evidence type="ECO:0008006" key="4">
    <source>
        <dbReference type="Google" id="ProtNLM"/>
    </source>
</evidence>
<dbReference type="RefSeq" id="WP_062274533.1">
    <property type="nucleotide sequence ID" value="NZ_LSYU01000044.1"/>
</dbReference>
<keyword evidence="3" id="KW-1185">Reference proteome</keyword>
<comment type="caution">
    <text evidence="2">The sequence shown here is derived from an EMBL/GenBank/DDBJ whole genome shotgun (WGS) entry which is preliminary data.</text>
</comment>
<organism evidence="2 3">
    <name type="scientific">Marichromatium gracile</name>
    <name type="common">Chromatium gracile</name>
    <dbReference type="NCBI Taxonomy" id="1048"/>
    <lineage>
        <taxon>Bacteria</taxon>
        <taxon>Pseudomonadati</taxon>
        <taxon>Pseudomonadota</taxon>
        <taxon>Gammaproteobacteria</taxon>
        <taxon>Chromatiales</taxon>
        <taxon>Chromatiaceae</taxon>
        <taxon>Marichromatium</taxon>
    </lineage>
</organism>
<evidence type="ECO:0000313" key="2">
    <source>
        <dbReference type="EMBL" id="KXX64875.1"/>
    </source>
</evidence>
<proteinExistence type="predicted"/>
<gene>
    <name evidence="2" type="ORF">AY586_01985</name>
</gene>
<keyword evidence="1" id="KW-0812">Transmembrane</keyword>
<reference evidence="2 3" key="1">
    <citation type="submission" date="2016-02" db="EMBL/GenBank/DDBJ databases">
        <title>Genome sequence of Marichromatium gracile YL-28, a purple sulfur bacterium.</title>
        <authorList>
            <person name="Zhao C."/>
            <person name="Hong X."/>
            <person name="Chen S."/>
            <person name="Yang S."/>
        </authorList>
    </citation>
    <scope>NUCLEOTIDE SEQUENCE [LARGE SCALE GENOMIC DNA]</scope>
    <source>
        <strain evidence="2 3">YL28</strain>
    </source>
</reference>
<dbReference type="Pfam" id="PF10975">
    <property type="entry name" value="DUF2802"/>
    <property type="match status" value="1"/>
</dbReference>